<evidence type="ECO:0000313" key="2">
    <source>
        <dbReference type="EMBL" id="KAI1895149.1"/>
    </source>
</evidence>
<reference evidence="2" key="1">
    <citation type="submission" date="2021-01" db="EMBL/GenBank/DDBJ databases">
        <authorList>
            <person name="Zahm M."/>
            <person name="Roques C."/>
            <person name="Cabau C."/>
            <person name="Klopp C."/>
            <person name="Donnadieu C."/>
            <person name="Jouanno E."/>
            <person name="Lampietro C."/>
            <person name="Louis A."/>
            <person name="Herpin A."/>
            <person name="Echchiki A."/>
            <person name="Berthelot C."/>
            <person name="Parey E."/>
            <person name="Roest-Crollius H."/>
            <person name="Braasch I."/>
            <person name="Postlethwait J."/>
            <person name="Bobe J."/>
            <person name="Montfort J."/>
            <person name="Bouchez O."/>
            <person name="Begum T."/>
            <person name="Mejri S."/>
            <person name="Adams A."/>
            <person name="Chen W.-J."/>
            <person name="Guiguen Y."/>
        </authorList>
    </citation>
    <scope>NUCLEOTIDE SEQUENCE</scope>
    <source>
        <tissue evidence="2">Blood</tissue>
    </source>
</reference>
<accession>A0A8T3DCG9</accession>
<dbReference type="AlphaFoldDB" id="A0A8T3DCG9"/>
<dbReference type="GO" id="GO:0000287">
    <property type="term" value="F:magnesium ion binding"/>
    <property type="evidence" value="ECO:0007669"/>
    <property type="project" value="InterPro"/>
</dbReference>
<dbReference type="Proteomes" id="UP000829720">
    <property type="component" value="Unassembled WGS sequence"/>
</dbReference>
<dbReference type="PANTHER" id="PTHR31367">
    <property type="entry name" value="CYTOSOLIC 5'-NUCLEOTIDASE 1 FAMILY MEMBER"/>
    <property type="match status" value="1"/>
</dbReference>
<dbReference type="GO" id="GO:0008253">
    <property type="term" value="F:5'-nucleotidase activity"/>
    <property type="evidence" value="ECO:0007669"/>
    <property type="project" value="InterPro"/>
</dbReference>
<feature type="compositionally biased region" description="Polar residues" evidence="1">
    <location>
        <begin position="1"/>
        <end position="10"/>
    </location>
</feature>
<gene>
    <name evidence="2" type="ORF">AGOR_G00103330</name>
</gene>
<evidence type="ECO:0000313" key="3">
    <source>
        <dbReference type="Proteomes" id="UP000829720"/>
    </source>
</evidence>
<organism evidence="2 3">
    <name type="scientific">Albula goreensis</name>
    <dbReference type="NCBI Taxonomy" id="1534307"/>
    <lineage>
        <taxon>Eukaryota</taxon>
        <taxon>Metazoa</taxon>
        <taxon>Chordata</taxon>
        <taxon>Craniata</taxon>
        <taxon>Vertebrata</taxon>
        <taxon>Euteleostomi</taxon>
        <taxon>Actinopterygii</taxon>
        <taxon>Neopterygii</taxon>
        <taxon>Teleostei</taxon>
        <taxon>Albuliformes</taxon>
        <taxon>Albulidae</taxon>
        <taxon>Albula</taxon>
    </lineage>
</organism>
<comment type="caution">
    <text evidence="2">The sequence shown here is derived from an EMBL/GenBank/DDBJ whole genome shotgun (WGS) entry which is preliminary data.</text>
</comment>
<dbReference type="PANTHER" id="PTHR31367:SF5">
    <property type="entry name" value="CYTOSOLIC 5'-NUCLEOTIDASE 1A"/>
    <property type="match status" value="1"/>
</dbReference>
<dbReference type="GO" id="GO:0000166">
    <property type="term" value="F:nucleotide binding"/>
    <property type="evidence" value="ECO:0007669"/>
    <property type="project" value="InterPro"/>
</dbReference>
<keyword evidence="3" id="KW-1185">Reference proteome</keyword>
<proteinExistence type="predicted"/>
<protein>
    <submittedName>
        <fullName evidence="2">Uncharacterized protein</fullName>
    </submittedName>
</protein>
<dbReference type="Pfam" id="PF06189">
    <property type="entry name" value="5-nucleotidase"/>
    <property type="match status" value="1"/>
</dbReference>
<name>A0A8T3DCG9_9TELE</name>
<sequence>MSANKSSNFKNTEDGNGRDKGSAGANTKPSKPQQGVSIAVSSRALFDMEEERKIYEKVELERYVAYQQQHKDKPLKQGVAFQFVQALLAVNTRLQELDSNCKKLFNVILMSSNDTRVGLRLSNGIKKYDLDIERFSLTGGESPVEYLKAYETKLYLSLDAEKVRKATEQGIKAVLPTNKEMASSSETRTIKELNGIPNKRALLIQHKML</sequence>
<evidence type="ECO:0000256" key="1">
    <source>
        <dbReference type="SAM" id="MobiDB-lite"/>
    </source>
</evidence>
<dbReference type="InterPro" id="IPR010394">
    <property type="entry name" value="5-nucleotidase"/>
</dbReference>
<feature type="compositionally biased region" description="Basic and acidic residues" evidence="1">
    <location>
        <begin position="11"/>
        <end position="21"/>
    </location>
</feature>
<dbReference type="GO" id="GO:0009117">
    <property type="term" value="P:nucleotide metabolic process"/>
    <property type="evidence" value="ECO:0007669"/>
    <property type="project" value="InterPro"/>
</dbReference>
<dbReference type="GO" id="GO:0005829">
    <property type="term" value="C:cytosol"/>
    <property type="evidence" value="ECO:0007669"/>
    <property type="project" value="TreeGrafter"/>
</dbReference>
<feature type="compositionally biased region" description="Polar residues" evidence="1">
    <location>
        <begin position="24"/>
        <end position="36"/>
    </location>
</feature>
<feature type="region of interest" description="Disordered" evidence="1">
    <location>
        <begin position="1"/>
        <end position="36"/>
    </location>
</feature>
<dbReference type="EMBL" id="JAERUA010000009">
    <property type="protein sequence ID" value="KAI1895149.1"/>
    <property type="molecule type" value="Genomic_DNA"/>
</dbReference>
<dbReference type="GO" id="GO:0046085">
    <property type="term" value="P:adenosine metabolic process"/>
    <property type="evidence" value="ECO:0007669"/>
    <property type="project" value="TreeGrafter"/>
</dbReference>